<keyword evidence="6" id="KW-0627">Porphyrin biosynthesis</keyword>
<organism evidence="11">
    <name type="scientific">marine metagenome</name>
    <dbReference type="NCBI Taxonomy" id="408172"/>
    <lineage>
        <taxon>unclassified sequences</taxon>
        <taxon>metagenomes</taxon>
        <taxon>ecological metagenomes</taxon>
    </lineage>
</organism>
<feature type="domain" description="Tetrapyrrole biosynthesis glutamyl-tRNA reductase dimerisation" evidence="9">
    <location>
        <begin position="143"/>
        <end position="241"/>
    </location>
</feature>
<comment type="pathway">
    <text evidence="1">Porphyrin-containing compound metabolism; protoporphyrin-IX biosynthesis; 5-aminolevulinate from L-glutamyl-tRNA(Glu): step 1/2.</text>
</comment>
<evidence type="ECO:0000256" key="8">
    <source>
        <dbReference type="SAM" id="MobiDB-lite"/>
    </source>
</evidence>
<keyword evidence="5" id="KW-0560">Oxidoreductase</keyword>
<evidence type="ECO:0000256" key="2">
    <source>
        <dbReference type="ARBA" id="ARBA00005916"/>
    </source>
</evidence>
<dbReference type="PANTHER" id="PTHR43013:SF1">
    <property type="entry name" value="GLUTAMYL-TRNA REDUCTASE"/>
    <property type="match status" value="1"/>
</dbReference>
<dbReference type="InterPro" id="IPR015896">
    <property type="entry name" value="4pyrrol_synth_GluRdtase_dimer"/>
</dbReference>
<dbReference type="Gene3D" id="3.40.50.720">
    <property type="entry name" value="NAD(P)-binding Rossmann-like Domain"/>
    <property type="match status" value="1"/>
</dbReference>
<evidence type="ECO:0000256" key="6">
    <source>
        <dbReference type="ARBA" id="ARBA00023244"/>
    </source>
</evidence>
<evidence type="ECO:0000256" key="1">
    <source>
        <dbReference type="ARBA" id="ARBA00005059"/>
    </source>
</evidence>
<dbReference type="Pfam" id="PF00745">
    <property type="entry name" value="GlutR_dimer"/>
    <property type="match status" value="1"/>
</dbReference>
<dbReference type="EC" id="1.2.1.70" evidence="3"/>
<comment type="catalytic activity">
    <reaction evidence="7">
        <text>(S)-4-amino-5-oxopentanoate + tRNA(Glu) + NADP(+) = L-glutamyl-tRNA(Glu) + NADPH + H(+)</text>
        <dbReference type="Rhea" id="RHEA:12344"/>
        <dbReference type="Rhea" id="RHEA-COMP:9663"/>
        <dbReference type="Rhea" id="RHEA-COMP:9680"/>
        <dbReference type="ChEBI" id="CHEBI:15378"/>
        <dbReference type="ChEBI" id="CHEBI:57501"/>
        <dbReference type="ChEBI" id="CHEBI:57783"/>
        <dbReference type="ChEBI" id="CHEBI:58349"/>
        <dbReference type="ChEBI" id="CHEBI:78442"/>
        <dbReference type="ChEBI" id="CHEBI:78520"/>
        <dbReference type="EC" id="1.2.1.70"/>
    </reaction>
</comment>
<keyword evidence="4" id="KW-0521">NADP</keyword>
<dbReference type="UniPathway" id="UPA00251">
    <property type="reaction ID" value="UER00316"/>
</dbReference>
<dbReference type="EMBL" id="UINC01058057">
    <property type="protein sequence ID" value="SVB79898.1"/>
    <property type="molecule type" value="Genomic_DNA"/>
</dbReference>
<name>A0A382GXV3_9ZZZZ</name>
<accession>A0A382GXV3</accession>
<dbReference type="NCBIfam" id="TIGR01035">
    <property type="entry name" value="hemA"/>
    <property type="match status" value="1"/>
</dbReference>
<feature type="non-terminal residue" evidence="11">
    <location>
        <position position="1"/>
    </location>
</feature>
<protein>
    <recommendedName>
        <fullName evidence="3">glutamyl-tRNA reductase</fullName>
        <ecNumber evidence="3">1.2.1.70</ecNumber>
    </recommendedName>
</protein>
<dbReference type="SUPFAM" id="SSF69075">
    <property type="entry name" value="Glutamyl tRNA-reductase dimerization domain"/>
    <property type="match status" value="1"/>
</dbReference>
<sequence length="267" mass="29550">KLEKLSVLLIGTGEMAQLTGLHFKAQQVQKIFVTSRTPAHAEALAAEIEGEAIPWSQIDTILTSTDVVATATGANKPLLTKSQIDAAMRVRQNRPLFFIDIAVPRNVEPDVGFIEQVFLYNIDDLQMIVDNNLSKRNSQIEKSEVIVEDTVILFTNWLRSRGAVPTVVALRQSFEAIRRAELERLKPKLASLSVADRARVEEISRLLIEKILLTPTEQLKAISNEATLAAYSEALEHLFELDSHADQPAKSESNPAVKTTTKTPVTS</sequence>
<feature type="compositionally biased region" description="Low complexity" evidence="8">
    <location>
        <begin position="255"/>
        <end position="267"/>
    </location>
</feature>
<proteinExistence type="inferred from homology"/>
<dbReference type="PANTHER" id="PTHR43013">
    <property type="entry name" value="GLUTAMYL-TRNA REDUCTASE"/>
    <property type="match status" value="1"/>
</dbReference>
<feature type="region of interest" description="Disordered" evidence="8">
    <location>
        <begin position="245"/>
        <end position="267"/>
    </location>
</feature>
<dbReference type="SUPFAM" id="SSF51735">
    <property type="entry name" value="NAD(P)-binding Rossmann-fold domains"/>
    <property type="match status" value="1"/>
</dbReference>
<comment type="similarity">
    <text evidence="2">Belongs to the glutamyl-tRNA reductase family.</text>
</comment>
<evidence type="ECO:0000313" key="11">
    <source>
        <dbReference type="EMBL" id="SVB79898.1"/>
    </source>
</evidence>
<dbReference type="InterPro" id="IPR036291">
    <property type="entry name" value="NAD(P)-bd_dom_sf"/>
</dbReference>
<gene>
    <name evidence="11" type="ORF">METZ01_LOCUS232752</name>
</gene>
<evidence type="ECO:0000259" key="9">
    <source>
        <dbReference type="Pfam" id="PF00745"/>
    </source>
</evidence>
<dbReference type="GO" id="GO:0008883">
    <property type="term" value="F:glutamyl-tRNA reductase activity"/>
    <property type="evidence" value="ECO:0007669"/>
    <property type="project" value="UniProtKB-EC"/>
</dbReference>
<dbReference type="InterPro" id="IPR036453">
    <property type="entry name" value="GluRdtase_dimer_dom_sf"/>
</dbReference>
<reference evidence="11" key="1">
    <citation type="submission" date="2018-05" db="EMBL/GenBank/DDBJ databases">
        <authorList>
            <person name="Lanie J.A."/>
            <person name="Ng W.-L."/>
            <person name="Kazmierczak K.M."/>
            <person name="Andrzejewski T.M."/>
            <person name="Davidsen T.M."/>
            <person name="Wayne K.J."/>
            <person name="Tettelin H."/>
            <person name="Glass J.I."/>
            <person name="Rusch D."/>
            <person name="Podicherti R."/>
            <person name="Tsui H.-C.T."/>
            <person name="Winkler M.E."/>
        </authorList>
    </citation>
    <scope>NUCLEOTIDE SEQUENCE</scope>
</reference>
<evidence type="ECO:0000259" key="10">
    <source>
        <dbReference type="Pfam" id="PF01488"/>
    </source>
</evidence>
<dbReference type="GO" id="GO:0019353">
    <property type="term" value="P:protoporphyrinogen IX biosynthetic process from glutamate"/>
    <property type="evidence" value="ECO:0007669"/>
    <property type="project" value="TreeGrafter"/>
</dbReference>
<dbReference type="GO" id="GO:0050661">
    <property type="term" value="F:NADP binding"/>
    <property type="evidence" value="ECO:0007669"/>
    <property type="project" value="InterPro"/>
</dbReference>
<dbReference type="InterPro" id="IPR006151">
    <property type="entry name" value="Shikm_DH/Glu-tRNA_Rdtase"/>
</dbReference>
<dbReference type="Pfam" id="PF01488">
    <property type="entry name" value="Shikimate_DH"/>
    <property type="match status" value="1"/>
</dbReference>
<dbReference type="FunFam" id="3.40.50.720:FF:000031">
    <property type="entry name" value="Glutamyl-tRNA reductase"/>
    <property type="match status" value="1"/>
</dbReference>
<dbReference type="AlphaFoldDB" id="A0A382GXV3"/>
<evidence type="ECO:0000256" key="7">
    <source>
        <dbReference type="ARBA" id="ARBA00047464"/>
    </source>
</evidence>
<dbReference type="InterPro" id="IPR000343">
    <property type="entry name" value="4pyrrol_synth_GluRdtase"/>
</dbReference>
<evidence type="ECO:0000256" key="5">
    <source>
        <dbReference type="ARBA" id="ARBA00023002"/>
    </source>
</evidence>
<feature type="domain" description="Quinate/shikimate 5-dehydrogenase/glutamyl-tRNA reductase" evidence="10">
    <location>
        <begin position="2"/>
        <end position="128"/>
    </location>
</feature>
<evidence type="ECO:0000256" key="4">
    <source>
        <dbReference type="ARBA" id="ARBA00022857"/>
    </source>
</evidence>
<evidence type="ECO:0000256" key="3">
    <source>
        <dbReference type="ARBA" id="ARBA00012970"/>
    </source>
</evidence>